<dbReference type="Gene3D" id="3.10.180.10">
    <property type="entry name" value="2,3-Dihydroxybiphenyl 1,2-Dioxygenase, domain 1"/>
    <property type="match status" value="2"/>
</dbReference>
<dbReference type="KEGG" id="req:REQ_01430"/>
<accession>A0A3S5Y189</accession>
<dbReference type="Proteomes" id="UP001154400">
    <property type="component" value="Chromosome"/>
</dbReference>
<dbReference type="PANTHER" id="PTHR21366:SF14">
    <property type="entry name" value="GLYOXALASE DOMAIN-CONTAINING PROTEIN 5"/>
    <property type="match status" value="1"/>
</dbReference>
<dbReference type="InterPro" id="IPR004360">
    <property type="entry name" value="Glyas_Fos-R_dOase_dom"/>
</dbReference>
<evidence type="ECO:0000256" key="1">
    <source>
        <dbReference type="ARBA" id="ARBA00022723"/>
    </source>
</evidence>
<protein>
    <submittedName>
        <fullName evidence="3">2,3-dihydroxybiphenyl 1,2-dioxygenase</fullName>
    </submittedName>
</protein>
<dbReference type="InterPro" id="IPR029068">
    <property type="entry name" value="Glyas_Bleomycin-R_OHBP_Dase"/>
</dbReference>
<organism evidence="3">
    <name type="scientific">Rhodococcus hoagii (strain 103S)</name>
    <name type="common">Rhodococcus equi</name>
    <dbReference type="NCBI Taxonomy" id="685727"/>
    <lineage>
        <taxon>Bacteria</taxon>
        <taxon>Bacillati</taxon>
        <taxon>Actinomycetota</taxon>
        <taxon>Actinomycetes</taxon>
        <taxon>Mycobacteriales</taxon>
        <taxon>Nocardiaceae</taxon>
        <taxon>Prescottella</taxon>
    </lineage>
</organism>
<dbReference type="PROSITE" id="PS00934">
    <property type="entry name" value="GLYOXALASE_I_1"/>
    <property type="match status" value="1"/>
</dbReference>
<dbReference type="RefSeq" id="WP_005516408.1">
    <property type="nucleotide sequence ID" value="NC_014659.1"/>
</dbReference>
<dbReference type="InterPro" id="IPR050383">
    <property type="entry name" value="GlyoxalaseI/FosfomycinResist"/>
</dbReference>
<dbReference type="InterPro" id="IPR037523">
    <property type="entry name" value="VOC_core"/>
</dbReference>
<dbReference type="AlphaFoldDB" id="A0A3S5Y189"/>
<evidence type="ECO:0000259" key="2">
    <source>
        <dbReference type="PROSITE" id="PS51819"/>
    </source>
</evidence>
<feature type="domain" description="VOC" evidence="2">
    <location>
        <begin position="142"/>
        <end position="258"/>
    </location>
</feature>
<dbReference type="Pfam" id="PF00903">
    <property type="entry name" value="Glyoxalase"/>
    <property type="match status" value="1"/>
</dbReference>
<evidence type="ECO:0000313" key="4">
    <source>
        <dbReference type="Proteomes" id="UP000006892"/>
    </source>
</evidence>
<gene>
    <name evidence="3" type="ordered locus">REQ_01430</name>
</gene>
<dbReference type="PROSITE" id="PS51819">
    <property type="entry name" value="VOC"/>
    <property type="match status" value="2"/>
</dbReference>
<dbReference type="EMBL" id="FN563149">
    <property type="protein sequence ID" value="CBH46294.1"/>
    <property type="molecule type" value="Genomic_DNA"/>
</dbReference>
<name>A0A3S5Y189_RHOH1</name>
<dbReference type="SMR" id="A0A3S5Y189"/>
<keyword evidence="1" id="KW-0479">Metal-binding</keyword>
<dbReference type="SUPFAM" id="SSF54593">
    <property type="entry name" value="Glyoxalase/Bleomycin resistance protein/Dihydroxybiphenyl dioxygenase"/>
    <property type="match status" value="1"/>
</dbReference>
<dbReference type="GO" id="GO:0046872">
    <property type="term" value="F:metal ion binding"/>
    <property type="evidence" value="ECO:0007669"/>
    <property type="project" value="UniProtKB-KW"/>
</dbReference>
<dbReference type="CDD" id="cd07237">
    <property type="entry name" value="BphC1-RGP6_C_like"/>
    <property type="match status" value="1"/>
</dbReference>
<reference evidence="3" key="1">
    <citation type="journal article" date="2010" name="PLoS Genet.">
        <title>The genome of a pathogenic rhodococcus: cooptive virulence underpinned by key gene acquisitions.</title>
        <authorList>
            <person name="Letek M."/>
            <person name="Gonzalez P."/>
            <person name="Macarthur I."/>
            <person name="Rodriguez H."/>
            <person name="Freeman T.C."/>
            <person name="Valero-Rello A."/>
            <person name="Blanco M."/>
            <person name="Buckley T."/>
            <person name="Cherevach I."/>
            <person name="Fahey R."/>
            <person name="Hapeshi A."/>
            <person name="Holdstock J."/>
            <person name="Leadon D."/>
            <person name="Navas J."/>
            <person name="Ocampo A."/>
            <person name="Quail M.A."/>
            <person name="Sanders M."/>
            <person name="Scortti M.M."/>
            <person name="Prescott J.F."/>
            <person name="Fogarty U."/>
            <person name="Meijer W.G."/>
            <person name="Parkhill J."/>
            <person name="Bentley S.D."/>
            <person name="Vazquez-Boland J.A."/>
        </authorList>
    </citation>
    <scope>NUCLEOTIDE SEQUENCE [LARGE SCALE GENOMIC DNA]</scope>
    <source>
        <strain evidence="3 4">103S</strain>
    </source>
</reference>
<proteinExistence type="predicted"/>
<sequence>MPVLSLGYLRLNVESAARWKPFAADFLGMMPVDGPLPGSQHYRMDDYPPRLVVTESATPGLEAVGFEVLDRGDLRELVARVEAAGIETRAGTAEECALRQVSGFAGFDDPSGNRVELFYGPVLSHRPVELPHVSGFVTGDQGMGHVILNVVDTEKAYEFYVDVLGFAERNSLELPGGTSYFLGCNARQHTLGLNPAQGPALLHLMVETADIDDVGKALDRVDGLGIPMMQSLGKHTNDRMLSFYVYSPDGHATEIGWGGERIEGPAPTYRITEGAVWGHKYTPAPAGAKGLPL</sequence>
<dbReference type="GO" id="GO:0004462">
    <property type="term" value="F:lactoylglutathione lyase activity"/>
    <property type="evidence" value="ECO:0007669"/>
    <property type="project" value="InterPro"/>
</dbReference>
<dbReference type="Pfam" id="PF22632">
    <property type="entry name" value="BphC_D1"/>
    <property type="match status" value="1"/>
</dbReference>
<dbReference type="PANTHER" id="PTHR21366">
    <property type="entry name" value="GLYOXALASE FAMILY PROTEIN"/>
    <property type="match status" value="1"/>
</dbReference>
<dbReference type="InterPro" id="IPR018146">
    <property type="entry name" value="Glyoxalase_1_CS"/>
</dbReference>
<feature type="domain" description="VOC" evidence="2">
    <location>
        <begin position="5"/>
        <end position="120"/>
    </location>
</feature>
<evidence type="ECO:0000313" key="3">
    <source>
        <dbReference type="EMBL" id="CBH46294.1"/>
    </source>
</evidence>
<dbReference type="CDD" id="cd07252">
    <property type="entry name" value="BphC1-RGP6_N_like"/>
    <property type="match status" value="1"/>
</dbReference>